<keyword evidence="8" id="KW-0406">Ion transport</keyword>
<reference evidence="11" key="1">
    <citation type="submission" date="2016-03" db="EMBL/GenBank/DDBJ databases">
        <authorList>
            <person name="Ma C."/>
            <person name="Zhou S."/>
            <person name="Yang G."/>
        </authorList>
    </citation>
    <scope>NUCLEOTIDE SEQUENCE [LARGE SCALE GENOMIC DNA]</scope>
    <source>
        <strain evidence="11">SgZ-1</strain>
    </source>
</reference>
<dbReference type="STRING" id="1134435.AC731_011045"/>
<keyword evidence="3 8" id="KW-0813">Transport</keyword>
<dbReference type="GO" id="GO:0015385">
    <property type="term" value="F:sodium:proton antiporter activity"/>
    <property type="evidence" value="ECO:0007669"/>
    <property type="project" value="TreeGrafter"/>
</dbReference>
<evidence type="ECO:0000256" key="6">
    <source>
        <dbReference type="ARBA" id="ARBA00022989"/>
    </source>
</evidence>
<keyword evidence="11" id="KW-1185">Reference proteome</keyword>
<keyword evidence="4 8" id="KW-1003">Cell membrane</keyword>
<comment type="subcellular location">
    <subcellularLocation>
        <location evidence="1 8">Cell membrane</location>
        <topology evidence="1 8">Multi-pass membrane protein</topology>
    </subcellularLocation>
</comment>
<dbReference type="KEGG" id="thu:AC731_011045"/>
<dbReference type="RefSeq" id="WP_004258591.1">
    <property type="nucleotide sequence ID" value="NZ_CP014646.1"/>
</dbReference>
<dbReference type="PANTHER" id="PTHR34702">
    <property type="entry name" value="NA(+)/H(+) ANTIPORTER SUBUNIT F1"/>
    <property type="match status" value="1"/>
</dbReference>
<evidence type="ECO:0000256" key="2">
    <source>
        <dbReference type="ARBA" id="ARBA00009212"/>
    </source>
</evidence>
<organism evidence="10 11">
    <name type="scientific">Thauera humireducens</name>
    <dbReference type="NCBI Taxonomy" id="1134435"/>
    <lineage>
        <taxon>Bacteria</taxon>
        <taxon>Pseudomonadati</taxon>
        <taxon>Pseudomonadota</taxon>
        <taxon>Betaproteobacteria</taxon>
        <taxon>Rhodocyclales</taxon>
        <taxon>Zoogloeaceae</taxon>
        <taxon>Thauera</taxon>
    </lineage>
</organism>
<evidence type="ECO:0000313" key="10">
    <source>
        <dbReference type="EMBL" id="AMO37432.1"/>
    </source>
</evidence>
<evidence type="ECO:0000256" key="9">
    <source>
        <dbReference type="SAM" id="Phobius"/>
    </source>
</evidence>
<feature type="transmembrane region" description="Helical" evidence="9">
    <location>
        <begin position="34"/>
        <end position="53"/>
    </location>
</feature>
<keyword evidence="8" id="KW-0050">Antiport</keyword>
<dbReference type="Proteomes" id="UP000036902">
    <property type="component" value="Chromosome"/>
</dbReference>
<protein>
    <submittedName>
        <fullName evidence="10">K+/H+ antiporter subunit F</fullName>
    </submittedName>
</protein>
<name>A0A127K649_9RHOO</name>
<comment type="similarity">
    <text evidence="2 8">Belongs to the CPA3 antiporters (TC 2.A.63) subunit F family.</text>
</comment>
<evidence type="ECO:0000256" key="8">
    <source>
        <dbReference type="PIRNR" id="PIRNR028784"/>
    </source>
</evidence>
<dbReference type="PANTHER" id="PTHR34702:SF1">
    <property type="entry name" value="NA(+)_H(+) ANTIPORTER SUBUNIT F"/>
    <property type="match status" value="1"/>
</dbReference>
<evidence type="ECO:0000256" key="4">
    <source>
        <dbReference type="ARBA" id="ARBA00022475"/>
    </source>
</evidence>
<dbReference type="PIRSF" id="PIRSF028784">
    <property type="entry name" value="MrpF"/>
    <property type="match status" value="1"/>
</dbReference>
<evidence type="ECO:0000313" key="11">
    <source>
        <dbReference type="Proteomes" id="UP000036902"/>
    </source>
</evidence>
<keyword evidence="7 8" id="KW-0472">Membrane</keyword>
<dbReference type="InterPro" id="IPR007208">
    <property type="entry name" value="MrpF/PhaF-like"/>
</dbReference>
<sequence length="89" mass="10026">MIEYALMFGFCAVSLALLLNLWRLVRGPSLMDRVLAVDTMVINAIALIILFGIQQRTTIFFEGALLFAMFGFISTVAYCRFILRGDVIE</sequence>
<proteinExistence type="inferred from homology"/>
<dbReference type="GO" id="GO:0005886">
    <property type="term" value="C:plasma membrane"/>
    <property type="evidence" value="ECO:0007669"/>
    <property type="project" value="UniProtKB-SubCell"/>
</dbReference>
<dbReference type="EMBL" id="CP014646">
    <property type="protein sequence ID" value="AMO37432.1"/>
    <property type="molecule type" value="Genomic_DNA"/>
</dbReference>
<evidence type="ECO:0000256" key="5">
    <source>
        <dbReference type="ARBA" id="ARBA00022692"/>
    </source>
</evidence>
<dbReference type="Pfam" id="PF04066">
    <property type="entry name" value="MrpF_PhaF"/>
    <property type="match status" value="1"/>
</dbReference>
<evidence type="ECO:0000256" key="3">
    <source>
        <dbReference type="ARBA" id="ARBA00022448"/>
    </source>
</evidence>
<evidence type="ECO:0000256" key="1">
    <source>
        <dbReference type="ARBA" id="ARBA00004651"/>
    </source>
</evidence>
<evidence type="ECO:0000256" key="7">
    <source>
        <dbReference type="ARBA" id="ARBA00023136"/>
    </source>
</evidence>
<keyword evidence="5 9" id="KW-0812">Transmembrane</keyword>
<keyword evidence="6 9" id="KW-1133">Transmembrane helix</keyword>
<gene>
    <name evidence="10" type="ORF">AC731_011045</name>
</gene>
<dbReference type="AlphaFoldDB" id="A0A127K649"/>
<accession>A0A127K649</accession>
<feature type="transmembrane region" description="Helical" evidence="9">
    <location>
        <begin position="6"/>
        <end position="22"/>
    </location>
</feature>
<dbReference type="NCBIfam" id="NF004812">
    <property type="entry name" value="PRK06161.1"/>
    <property type="match status" value="1"/>
</dbReference>
<feature type="transmembrane region" description="Helical" evidence="9">
    <location>
        <begin position="59"/>
        <end position="83"/>
    </location>
</feature>